<evidence type="ECO:0000313" key="2">
    <source>
        <dbReference type="EMBL" id="ADI30561.1"/>
    </source>
</evidence>
<dbReference type="HOGENOM" id="CLU_066192_17_14_4"/>
<dbReference type="Pfam" id="PF01381">
    <property type="entry name" value="HTH_3"/>
    <property type="match status" value="1"/>
</dbReference>
<dbReference type="SUPFAM" id="SSF47413">
    <property type="entry name" value="lambda repressor-like DNA-binding domains"/>
    <property type="match status" value="1"/>
</dbReference>
<sequence>MLNRALKLLRTYHQLSQTELAIKLEVSNSYLCEIEKGVKSPSLDLLAKYGVVFKMPVSNIMLFSEEIQAPYSSSERLRVAAASKVLRLLEWIDERELISTNA</sequence>
<dbReference type="RefSeq" id="WP_013148869.1">
    <property type="nucleotide sequence ID" value="NC_014207.1"/>
</dbReference>
<reference evidence="2 3" key="2">
    <citation type="journal article" date="2011" name="J. Bacteriol.">
        <title>Genomes of three methylotrophs from a single niche uncover genetic and metabolic divergence of Methylophilaceae.</title>
        <authorList>
            <person name="Lapidus A."/>
            <person name="Clum A."/>
            <person name="Labutti K."/>
            <person name="Kaluzhnaya M.G."/>
            <person name="Lim S."/>
            <person name="Beck D.A."/>
            <person name="Glavina Del Rio T."/>
            <person name="Nolan M."/>
            <person name="Mavromatis K."/>
            <person name="Huntemann M."/>
            <person name="Lucas S."/>
            <person name="Lidstrom M.E."/>
            <person name="Ivanova N."/>
            <person name="Chistoserdova L."/>
        </authorList>
    </citation>
    <scope>NUCLEOTIDE SEQUENCE [LARGE SCALE GENOMIC DNA]</scope>
    <source>
        <strain evidence="2 3">301</strain>
    </source>
</reference>
<evidence type="ECO:0000313" key="3">
    <source>
        <dbReference type="Proteomes" id="UP000000383"/>
    </source>
</evidence>
<dbReference type="eggNOG" id="COG1396">
    <property type="taxonomic scope" value="Bacteria"/>
</dbReference>
<organism evidence="2 3">
    <name type="scientific">Methylotenera versatilis (strain 301)</name>
    <dbReference type="NCBI Taxonomy" id="666681"/>
    <lineage>
        <taxon>Bacteria</taxon>
        <taxon>Pseudomonadati</taxon>
        <taxon>Pseudomonadota</taxon>
        <taxon>Betaproteobacteria</taxon>
        <taxon>Nitrosomonadales</taxon>
        <taxon>Methylophilaceae</taxon>
        <taxon>Methylotenera</taxon>
    </lineage>
</organism>
<dbReference type="InterPro" id="IPR010982">
    <property type="entry name" value="Lambda_DNA-bd_dom_sf"/>
</dbReference>
<evidence type="ECO:0000259" key="1">
    <source>
        <dbReference type="PROSITE" id="PS50943"/>
    </source>
</evidence>
<dbReference type="InterPro" id="IPR001387">
    <property type="entry name" value="Cro/C1-type_HTH"/>
</dbReference>
<protein>
    <submittedName>
        <fullName evidence="2">Transcriptional regulator, XRE family</fullName>
    </submittedName>
</protein>
<dbReference type="GO" id="GO:0003677">
    <property type="term" value="F:DNA binding"/>
    <property type="evidence" value="ECO:0007669"/>
    <property type="project" value="InterPro"/>
</dbReference>
<accession>D7DL90</accession>
<dbReference type="Proteomes" id="UP000000383">
    <property type="component" value="Chromosome"/>
</dbReference>
<name>D7DL90_METV0</name>
<dbReference type="OrthoDB" id="5772764at2"/>
<gene>
    <name evidence="2" type="ordered locus">M301_2193</name>
</gene>
<dbReference type="PROSITE" id="PS50943">
    <property type="entry name" value="HTH_CROC1"/>
    <property type="match status" value="1"/>
</dbReference>
<reference evidence="3" key="1">
    <citation type="submission" date="2010-05" db="EMBL/GenBank/DDBJ databases">
        <title>Complete sequence of Methylotenera sp. 301.</title>
        <authorList>
            <person name="Lucas S."/>
            <person name="Copeland A."/>
            <person name="Lapidus A."/>
            <person name="Cheng J.-F."/>
            <person name="Bruce D."/>
            <person name="Goodwin L."/>
            <person name="Pitluck S."/>
            <person name="Clum A."/>
            <person name="Land M."/>
            <person name="Hauser L."/>
            <person name="Kyrpides N."/>
            <person name="Ivanova N."/>
            <person name="Chistoservova L."/>
            <person name="Kalyuzhnaya M."/>
            <person name="Woyke T."/>
        </authorList>
    </citation>
    <scope>NUCLEOTIDE SEQUENCE [LARGE SCALE GENOMIC DNA]</scope>
    <source>
        <strain evidence="3">301</strain>
    </source>
</reference>
<dbReference type="Gene3D" id="1.10.260.40">
    <property type="entry name" value="lambda repressor-like DNA-binding domains"/>
    <property type="match status" value="1"/>
</dbReference>
<dbReference type="SMART" id="SM00530">
    <property type="entry name" value="HTH_XRE"/>
    <property type="match status" value="1"/>
</dbReference>
<dbReference type="EMBL" id="CP002056">
    <property type="protein sequence ID" value="ADI30561.1"/>
    <property type="molecule type" value="Genomic_DNA"/>
</dbReference>
<feature type="domain" description="HTH cro/C1-type" evidence="1">
    <location>
        <begin position="6"/>
        <end position="60"/>
    </location>
</feature>
<dbReference type="KEGG" id="meh:M301_2193"/>
<keyword evidence="3" id="KW-1185">Reference proteome</keyword>
<dbReference type="STRING" id="666681.M301_2193"/>
<dbReference type="AlphaFoldDB" id="D7DL90"/>
<proteinExistence type="predicted"/>
<dbReference type="CDD" id="cd00093">
    <property type="entry name" value="HTH_XRE"/>
    <property type="match status" value="1"/>
</dbReference>